<keyword evidence="3" id="KW-1185">Reference proteome</keyword>
<sequence length="194" mass="22102">MKTKRILATLLAAAIATMASATDLSKMIVTPLNANQLIVSVVNDHVSDFEISVYAKNGDLVYFKQSDKPISSYQKIFDVQNLENGKYKMTLKMNSASVEKDFIIATNKIIFGESEMNVDPYFIFDGKNLKLSYLNFKKEKFKLEIYDENGRIFKAKIGNEFPIHSGYNLSKLESGNYKAVLYSFNKKYVHQFAK</sequence>
<accession>A0A6I6JV80</accession>
<organism evidence="2 3">
    <name type="scientific">Maribellus comscasis</name>
    <dbReference type="NCBI Taxonomy" id="2681766"/>
    <lineage>
        <taxon>Bacteria</taxon>
        <taxon>Pseudomonadati</taxon>
        <taxon>Bacteroidota</taxon>
        <taxon>Bacteroidia</taxon>
        <taxon>Marinilabiliales</taxon>
        <taxon>Prolixibacteraceae</taxon>
        <taxon>Maribellus</taxon>
    </lineage>
</organism>
<name>A0A6I6JV80_9BACT</name>
<evidence type="ECO:0000313" key="2">
    <source>
        <dbReference type="EMBL" id="QGY44062.1"/>
    </source>
</evidence>
<evidence type="ECO:0000256" key="1">
    <source>
        <dbReference type="SAM" id="SignalP"/>
    </source>
</evidence>
<proteinExistence type="predicted"/>
<dbReference type="AlphaFoldDB" id="A0A6I6JV80"/>
<protein>
    <recommendedName>
        <fullName evidence="4">T9SS C-terminal target domain-containing protein</fullName>
    </recommendedName>
</protein>
<dbReference type="EMBL" id="CP046401">
    <property type="protein sequence ID" value="QGY44062.1"/>
    <property type="molecule type" value="Genomic_DNA"/>
</dbReference>
<reference evidence="2 3" key="1">
    <citation type="submission" date="2019-11" db="EMBL/GenBank/DDBJ databases">
        <authorList>
            <person name="Zheng R.K."/>
            <person name="Sun C.M."/>
        </authorList>
    </citation>
    <scope>NUCLEOTIDE SEQUENCE [LARGE SCALE GENOMIC DNA]</scope>
    <source>
        <strain evidence="2 3">WC007</strain>
    </source>
</reference>
<keyword evidence="1" id="KW-0732">Signal</keyword>
<dbReference type="KEGG" id="mcos:GM418_10455"/>
<feature type="signal peptide" evidence="1">
    <location>
        <begin position="1"/>
        <end position="21"/>
    </location>
</feature>
<evidence type="ECO:0000313" key="3">
    <source>
        <dbReference type="Proteomes" id="UP000428260"/>
    </source>
</evidence>
<dbReference type="RefSeq" id="WP_158865806.1">
    <property type="nucleotide sequence ID" value="NZ_CP046401.1"/>
</dbReference>
<dbReference type="Proteomes" id="UP000428260">
    <property type="component" value="Chromosome"/>
</dbReference>
<evidence type="ECO:0008006" key="4">
    <source>
        <dbReference type="Google" id="ProtNLM"/>
    </source>
</evidence>
<gene>
    <name evidence="2" type="ORF">GM418_10455</name>
</gene>
<feature type="chain" id="PRO_5026293469" description="T9SS C-terminal target domain-containing protein" evidence="1">
    <location>
        <begin position="22"/>
        <end position="194"/>
    </location>
</feature>